<protein>
    <submittedName>
        <fullName evidence="1">Uncharacterized protein</fullName>
    </submittedName>
</protein>
<dbReference type="AlphaFoldDB" id="A0AAN4ZFY0"/>
<dbReference type="Proteomes" id="UP001328107">
    <property type="component" value="Unassembled WGS sequence"/>
</dbReference>
<gene>
    <name evidence="1" type="ORF">PMAYCL1PPCAC_07180</name>
</gene>
<evidence type="ECO:0000313" key="1">
    <source>
        <dbReference type="EMBL" id="GMR36985.1"/>
    </source>
</evidence>
<dbReference type="EMBL" id="BTRK01000002">
    <property type="protein sequence ID" value="GMR36985.1"/>
    <property type="molecule type" value="Genomic_DNA"/>
</dbReference>
<evidence type="ECO:0000313" key="2">
    <source>
        <dbReference type="Proteomes" id="UP001328107"/>
    </source>
</evidence>
<accession>A0AAN4ZFY0</accession>
<name>A0AAN4ZFY0_9BILA</name>
<reference evidence="2" key="1">
    <citation type="submission" date="2022-10" db="EMBL/GenBank/DDBJ databases">
        <title>Genome assembly of Pristionchus species.</title>
        <authorList>
            <person name="Yoshida K."/>
            <person name="Sommer R.J."/>
        </authorList>
    </citation>
    <scope>NUCLEOTIDE SEQUENCE [LARGE SCALE GENOMIC DNA]</scope>
    <source>
        <strain evidence="2">RS5460</strain>
    </source>
</reference>
<sequence>VPPVLPLYPSLPVLPILPVLPDHWKEYWLTRCSFHSSSTVRRDTRCIYTYPLLRILPRGLSRENCPGIGGEPMGNMKEIVIWRETW</sequence>
<feature type="non-terminal residue" evidence="1">
    <location>
        <position position="86"/>
    </location>
</feature>
<keyword evidence="2" id="KW-1185">Reference proteome</keyword>
<feature type="non-terminal residue" evidence="1">
    <location>
        <position position="1"/>
    </location>
</feature>
<comment type="caution">
    <text evidence="1">The sequence shown here is derived from an EMBL/GenBank/DDBJ whole genome shotgun (WGS) entry which is preliminary data.</text>
</comment>
<proteinExistence type="predicted"/>
<organism evidence="1 2">
    <name type="scientific">Pristionchus mayeri</name>
    <dbReference type="NCBI Taxonomy" id="1317129"/>
    <lineage>
        <taxon>Eukaryota</taxon>
        <taxon>Metazoa</taxon>
        <taxon>Ecdysozoa</taxon>
        <taxon>Nematoda</taxon>
        <taxon>Chromadorea</taxon>
        <taxon>Rhabditida</taxon>
        <taxon>Rhabditina</taxon>
        <taxon>Diplogasteromorpha</taxon>
        <taxon>Diplogasteroidea</taxon>
        <taxon>Neodiplogasteridae</taxon>
        <taxon>Pristionchus</taxon>
    </lineage>
</organism>